<name>A0A2T4UB13_9BACI</name>
<keyword evidence="2" id="KW-1185">Reference proteome</keyword>
<gene>
    <name evidence="1" type="ORF">C6Y45_01400</name>
</gene>
<organism evidence="1 2">
    <name type="scientific">Alkalicoccus saliphilus</name>
    <dbReference type="NCBI Taxonomy" id="200989"/>
    <lineage>
        <taxon>Bacteria</taxon>
        <taxon>Bacillati</taxon>
        <taxon>Bacillota</taxon>
        <taxon>Bacilli</taxon>
        <taxon>Bacillales</taxon>
        <taxon>Bacillaceae</taxon>
        <taxon>Alkalicoccus</taxon>
    </lineage>
</organism>
<accession>A0A2T4UB13</accession>
<dbReference type="Proteomes" id="UP000240509">
    <property type="component" value="Unassembled WGS sequence"/>
</dbReference>
<evidence type="ECO:0000313" key="2">
    <source>
        <dbReference type="Proteomes" id="UP000240509"/>
    </source>
</evidence>
<evidence type="ECO:0000313" key="1">
    <source>
        <dbReference type="EMBL" id="PTL40590.1"/>
    </source>
</evidence>
<dbReference type="AlphaFoldDB" id="A0A2T4UB13"/>
<sequence length="59" mass="7022">MFLHIARGITGKVFEYVQWISFFVRRQIKGILRSLPKKAFITHCVMKAFLNRQALDRQL</sequence>
<comment type="caution">
    <text evidence="1">The sequence shown here is derived from an EMBL/GenBank/DDBJ whole genome shotgun (WGS) entry which is preliminary data.</text>
</comment>
<reference evidence="1 2" key="1">
    <citation type="submission" date="2018-03" db="EMBL/GenBank/DDBJ databases">
        <title>Alkalicoccus saliphilus sp. nov., isolated from a mineral pool.</title>
        <authorList>
            <person name="Zhao B."/>
        </authorList>
    </citation>
    <scope>NUCLEOTIDE SEQUENCE [LARGE SCALE GENOMIC DNA]</scope>
    <source>
        <strain evidence="1 2">6AG</strain>
    </source>
</reference>
<dbReference type="EMBL" id="PZJJ01000001">
    <property type="protein sequence ID" value="PTL40590.1"/>
    <property type="molecule type" value="Genomic_DNA"/>
</dbReference>
<proteinExistence type="predicted"/>
<protein>
    <submittedName>
        <fullName evidence="1">Uncharacterized protein</fullName>
    </submittedName>
</protein>